<evidence type="ECO:0000256" key="1">
    <source>
        <dbReference type="ARBA" id="ARBA00007367"/>
    </source>
</evidence>
<feature type="transmembrane region" description="Helical" evidence="2">
    <location>
        <begin position="369"/>
        <end position="388"/>
    </location>
</feature>
<dbReference type="PANTHER" id="PTHR31102:SF1">
    <property type="entry name" value="CATION_H+ EXCHANGER DOMAIN-CONTAINING PROTEIN"/>
    <property type="match status" value="1"/>
</dbReference>
<evidence type="ECO:0000256" key="2">
    <source>
        <dbReference type="SAM" id="Phobius"/>
    </source>
</evidence>
<dbReference type="InterPro" id="IPR051843">
    <property type="entry name" value="CPA1_transporter"/>
</dbReference>
<feature type="transmembrane region" description="Helical" evidence="2">
    <location>
        <begin position="425"/>
        <end position="442"/>
    </location>
</feature>
<comment type="similarity">
    <text evidence="1">Belongs to the monovalent cation:proton antiporter 1 (CPA1) transporter (TC 2.A.36) family.</text>
</comment>
<feature type="transmembrane region" description="Helical" evidence="2">
    <location>
        <begin position="303"/>
        <end position="322"/>
    </location>
</feature>
<feature type="transmembrane region" description="Helical" evidence="2">
    <location>
        <begin position="454"/>
        <end position="476"/>
    </location>
</feature>
<dbReference type="GO" id="GO:0098662">
    <property type="term" value="P:inorganic cation transmembrane transport"/>
    <property type="evidence" value="ECO:0007669"/>
    <property type="project" value="TreeGrafter"/>
</dbReference>
<feature type="transmembrane region" description="Helical" evidence="2">
    <location>
        <begin position="232"/>
        <end position="253"/>
    </location>
</feature>
<name>A0AAV7JJ45_9METZ</name>
<feature type="transmembrane region" description="Helical" evidence="2">
    <location>
        <begin position="199"/>
        <end position="220"/>
    </location>
</feature>
<keyword evidence="4" id="KW-1185">Reference proteome</keyword>
<keyword evidence="2" id="KW-0812">Transmembrane</keyword>
<feature type="transmembrane region" description="Helical" evidence="2">
    <location>
        <begin position="259"/>
        <end position="282"/>
    </location>
</feature>
<proteinExistence type="inferred from homology"/>
<accession>A0AAV7JJ45</accession>
<gene>
    <name evidence="3" type="ORF">LOD99_7063</name>
</gene>
<evidence type="ECO:0000313" key="4">
    <source>
        <dbReference type="Proteomes" id="UP001165289"/>
    </source>
</evidence>
<feature type="transmembrane region" description="Helical" evidence="2">
    <location>
        <begin position="394"/>
        <end position="413"/>
    </location>
</feature>
<keyword evidence="2" id="KW-1133">Transmembrane helix</keyword>
<dbReference type="AlphaFoldDB" id="A0AAV7JJ45"/>
<sequence>MNSQSIKNKLNTLQGIYARFEGSSFGRILIRLLSLWYTRCLIAIVWLLLIFAVSIPISKTLPQSLNSTNKSNQSLACKNGRIHLPEYSDTKDDTYLYISQNDNNSISVNILTNSTNYTYTYNICKVDSEYSNTIEINVFKDISDNYLSLVTLALLVAFSAVLGYVSSLLFLPPLFGMVIAGIIFTHIPQGNFPATIPRSVIHTCRTIAIVILLGGFSLRLSIKILKLRFFQVIGLAFIPSSVETALVSILTRLILQVDWQWACMSGVIVAVVSPTIVVPLLLRLKKQGYGKVNGISDILISASYYQIIFTVSILCTFRTFAISTSDLVLTIFRVPVELVIGLLYGIIFGLLGGLVGWGRKKHSRTRNRSIYFIGVTSLSLFGSSKVFVLGSDMLGAGITGFVITSIVCSLVWGSEKKYLAEIHKYIGYIIEPLLFGLIGYELNLTINPISAVTLIEIIGIILLGLASRSVVAFLISFCFPKLKLKERFFVPMVWVSKATLQAIAGSIALDSANTPELIEYGRIVLYFAIFSILLTSPLGFILTSFFGTRLLSQELHTPLHEEDDITSAISLSKFEGMSEESEHTRNTIPTNCIVSNHYADLHRRKSLQDMDISSMKHTENNIEATSIHSQLSNLPLTTSYSAPDLTKDK</sequence>
<keyword evidence="2" id="KW-0472">Membrane</keyword>
<dbReference type="EMBL" id="JAKMXF010000325">
    <property type="protein sequence ID" value="KAI6648801.1"/>
    <property type="molecule type" value="Genomic_DNA"/>
</dbReference>
<dbReference type="Proteomes" id="UP001165289">
    <property type="component" value="Unassembled WGS sequence"/>
</dbReference>
<organism evidence="3 4">
    <name type="scientific">Oopsacas minuta</name>
    <dbReference type="NCBI Taxonomy" id="111878"/>
    <lineage>
        <taxon>Eukaryota</taxon>
        <taxon>Metazoa</taxon>
        <taxon>Porifera</taxon>
        <taxon>Hexactinellida</taxon>
        <taxon>Hexasterophora</taxon>
        <taxon>Lyssacinosida</taxon>
        <taxon>Leucopsacidae</taxon>
        <taxon>Oopsacas</taxon>
    </lineage>
</organism>
<evidence type="ECO:0008006" key="5">
    <source>
        <dbReference type="Google" id="ProtNLM"/>
    </source>
</evidence>
<evidence type="ECO:0000313" key="3">
    <source>
        <dbReference type="EMBL" id="KAI6648801.1"/>
    </source>
</evidence>
<reference evidence="3 4" key="1">
    <citation type="journal article" date="2023" name="BMC Biol.">
        <title>The compact genome of the sponge Oopsacas minuta (Hexactinellida) is lacking key metazoan core genes.</title>
        <authorList>
            <person name="Santini S."/>
            <person name="Schenkelaars Q."/>
            <person name="Jourda C."/>
            <person name="Duchesne M."/>
            <person name="Belahbib H."/>
            <person name="Rocher C."/>
            <person name="Selva M."/>
            <person name="Riesgo A."/>
            <person name="Vervoort M."/>
            <person name="Leys S.P."/>
            <person name="Kodjabachian L."/>
            <person name="Le Bivic A."/>
            <person name="Borchiellini C."/>
            <person name="Claverie J.M."/>
            <person name="Renard E."/>
        </authorList>
    </citation>
    <scope>NUCLEOTIDE SEQUENCE [LARGE SCALE GENOMIC DNA]</scope>
    <source>
        <strain evidence="3">SPO-2</strain>
    </source>
</reference>
<protein>
    <recommendedName>
        <fullName evidence="5">Cation/H+ exchanger domain-containing protein</fullName>
    </recommendedName>
</protein>
<feature type="transmembrane region" description="Helical" evidence="2">
    <location>
        <begin position="170"/>
        <end position="187"/>
    </location>
</feature>
<feature type="transmembrane region" description="Helical" evidence="2">
    <location>
        <begin position="146"/>
        <end position="165"/>
    </location>
</feature>
<feature type="transmembrane region" description="Helical" evidence="2">
    <location>
        <begin position="523"/>
        <end position="546"/>
    </location>
</feature>
<dbReference type="PANTHER" id="PTHR31102">
    <property type="match status" value="1"/>
</dbReference>
<feature type="transmembrane region" description="Helical" evidence="2">
    <location>
        <begin position="334"/>
        <end position="357"/>
    </location>
</feature>
<comment type="caution">
    <text evidence="3">The sequence shown here is derived from an EMBL/GenBank/DDBJ whole genome shotgun (WGS) entry which is preliminary data.</text>
</comment>
<feature type="transmembrane region" description="Helical" evidence="2">
    <location>
        <begin position="36"/>
        <end position="57"/>
    </location>
</feature>